<dbReference type="SFLD" id="SFLDG00180">
    <property type="entry name" value="muconate_cycloisomerase"/>
    <property type="match status" value="1"/>
</dbReference>
<organism evidence="9 10">
    <name type="scientific">Heracleum sosnowskyi</name>
    <dbReference type="NCBI Taxonomy" id="360622"/>
    <lineage>
        <taxon>Eukaryota</taxon>
        <taxon>Viridiplantae</taxon>
        <taxon>Streptophyta</taxon>
        <taxon>Embryophyta</taxon>
        <taxon>Tracheophyta</taxon>
        <taxon>Spermatophyta</taxon>
        <taxon>Magnoliopsida</taxon>
        <taxon>eudicotyledons</taxon>
        <taxon>Gunneridae</taxon>
        <taxon>Pentapetalae</taxon>
        <taxon>asterids</taxon>
        <taxon>campanulids</taxon>
        <taxon>Apiales</taxon>
        <taxon>Apiaceae</taxon>
        <taxon>Apioideae</taxon>
        <taxon>apioid superclade</taxon>
        <taxon>Tordylieae</taxon>
        <taxon>Tordyliinae</taxon>
        <taxon>Heracleum</taxon>
    </lineage>
</organism>
<dbReference type="GO" id="GO:0009234">
    <property type="term" value="P:menaquinone biosynthetic process"/>
    <property type="evidence" value="ECO:0007669"/>
    <property type="project" value="UniProtKB-KW"/>
</dbReference>
<dbReference type="GO" id="GO:0070204">
    <property type="term" value="F:2-succinyl-5-enolpyruvyl-6-hydroxy-3-cyclohexene-1-carboxylic-acid synthase activity"/>
    <property type="evidence" value="ECO:0007669"/>
    <property type="project" value="InterPro"/>
</dbReference>
<evidence type="ECO:0000256" key="6">
    <source>
        <dbReference type="ARBA" id="ARBA00023211"/>
    </source>
</evidence>
<dbReference type="InterPro" id="IPR012001">
    <property type="entry name" value="Thiamin_PyroP_enz_TPP-bd_dom"/>
</dbReference>
<evidence type="ECO:0000256" key="7">
    <source>
        <dbReference type="ARBA" id="ARBA00023239"/>
    </source>
</evidence>
<dbReference type="PANTHER" id="PTHR42916:SF1">
    <property type="entry name" value="PROTEIN PHYLLO, CHLOROPLASTIC"/>
    <property type="match status" value="1"/>
</dbReference>
<dbReference type="InterPro" id="IPR000073">
    <property type="entry name" value="AB_hydrolase_1"/>
</dbReference>
<dbReference type="Gene3D" id="3.40.50.1220">
    <property type="entry name" value="TPP-binding domain"/>
    <property type="match status" value="1"/>
</dbReference>
<evidence type="ECO:0000313" key="10">
    <source>
        <dbReference type="Proteomes" id="UP001237642"/>
    </source>
</evidence>
<dbReference type="SFLD" id="SFLDF00009">
    <property type="entry name" value="o-succinylbenzoate_synthase"/>
    <property type="match status" value="1"/>
</dbReference>
<evidence type="ECO:0000256" key="1">
    <source>
        <dbReference type="ARBA" id="ARBA00022428"/>
    </source>
</evidence>
<dbReference type="Pfam" id="PF13378">
    <property type="entry name" value="MR_MLE_C"/>
    <property type="match status" value="1"/>
</dbReference>
<dbReference type="Gene3D" id="3.40.50.970">
    <property type="match status" value="2"/>
</dbReference>
<keyword evidence="7" id="KW-0456">Lyase</keyword>
<dbReference type="InterPro" id="IPR029058">
    <property type="entry name" value="AB_hydrolase_fold"/>
</dbReference>
<dbReference type="Pfam" id="PF02776">
    <property type="entry name" value="TPP_enzyme_N"/>
    <property type="match status" value="1"/>
</dbReference>
<dbReference type="NCBIfam" id="TIGR00173">
    <property type="entry name" value="menD"/>
    <property type="match status" value="1"/>
</dbReference>
<gene>
    <name evidence="9" type="ORF">POM88_018040</name>
</gene>
<accession>A0AAD8ISY1</accession>
<dbReference type="SFLD" id="SFLDS00001">
    <property type="entry name" value="Enolase"/>
    <property type="match status" value="1"/>
</dbReference>
<dbReference type="GO" id="GO:0070205">
    <property type="term" value="F:2-succinyl-6-hydroxy-2,4-cyclohexadiene-1-carboxylate synthase activity"/>
    <property type="evidence" value="ECO:0007669"/>
    <property type="project" value="InterPro"/>
</dbReference>
<dbReference type="InterPro" id="IPR022485">
    <property type="entry name" value="SHCHC_synthase_MenH"/>
</dbReference>
<protein>
    <submittedName>
        <fullName evidence="9">Protein PHYLLO, chloroplastic</fullName>
    </submittedName>
</protein>
<evidence type="ECO:0000256" key="5">
    <source>
        <dbReference type="ARBA" id="ARBA00023052"/>
    </source>
</evidence>
<reference evidence="9" key="2">
    <citation type="submission" date="2023-05" db="EMBL/GenBank/DDBJ databases">
        <authorList>
            <person name="Schelkunov M.I."/>
        </authorList>
    </citation>
    <scope>NUCLEOTIDE SEQUENCE</scope>
    <source>
        <strain evidence="9">Hsosn_3</strain>
        <tissue evidence="9">Leaf</tissue>
    </source>
</reference>
<dbReference type="InterPro" id="IPR029061">
    <property type="entry name" value="THDP-binding"/>
</dbReference>
<evidence type="ECO:0000256" key="3">
    <source>
        <dbReference type="ARBA" id="ARBA00022723"/>
    </source>
</evidence>
<keyword evidence="6" id="KW-0464">Manganese</keyword>
<dbReference type="InterPro" id="IPR029017">
    <property type="entry name" value="Enolase-like_N"/>
</dbReference>
<evidence type="ECO:0000256" key="2">
    <source>
        <dbReference type="ARBA" id="ARBA00022679"/>
    </source>
</evidence>
<dbReference type="InterPro" id="IPR029065">
    <property type="entry name" value="Enolase_C-like"/>
</dbReference>
<dbReference type="CDD" id="cd02009">
    <property type="entry name" value="TPP_SHCHC_synthase"/>
    <property type="match status" value="1"/>
</dbReference>
<reference evidence="9" key="1">
    <citation type="submission" date="2023-02" db="EMBL/GenBank/DDBJ databases">
        <title>Genome of toxic invasive species Heracleum sosnowskyi carries increased number of genes despite the absence of recent whole-genome duplications.</title>
        <authorList>
            <person name="Schelkunov M."/>
            <person name="Shtratnikova V."/>
            <person name="Makarenko M."/>
            <person name="Klepikova A."/>
            <person name="Omelchenko D."/>
            <person name="Novikova G."/>
            <person name="Obukhova E."/>
            <person name="Bogdanov V."/>
            <person name="Penin A."/>
            <person name="Logacheva M."/>
        </authorList>
    </citation>
    <scope>NUCLEOTIDE SEQUENCE</scope>
    <source>
        <strain evidence="9">Hsosn_3</strain>
        <tissue evidence="9">Leaf</tissue>
    </source>
</reference>
<keyword evidence="5" id="KW-0786">Thiamine pyrophosphate</keyword>
<evidence type="ECO:0000313" key="9">
    <source>
        <dbReference type="EMBL" id="KAK1389862.1"/>
    </source>
</evidence>
<sequence>MNLLQSFPFHFPCQLHHQQRYKPGATLTLPHNISSPFLPLDRSHSANFKLMANFMEESKVLEGSEVEELMATCISRTLPPALTLEYGLDEIEKALHHLKSNPPFATTGMYRFQVMVSPSTRALNWFCSQPESSTIFPQFFMSNEIENSTSMSFHLDTIRGVFGIGAAVLFKGSYSSATADYTSFKRYFSVHSTLVTAYGYMDISSDPAICGTGFCHLFIPQLELIELDGISILAMTLAWNDSSLCKFGEAAETVELSLYQARHHLWPITEESHKKYISSSLTGSKVLMSNNARMVCLNALSMCERDLLHDPTELINAACSRQFSSRLSHTTISCNMYPSNYVAETSDAYQDYANINILWASLIIEECTRLGLTYFCVAPGSRSSPLALAASAHPLTNCTVCYDERSLAFHAIGYAKGSQMPAVVITSSGTAVSNLLPAVVEASQDYVPLLLLTADRPPELQDAGANQSINQVNHFSPFVRHFYGLPVPTDIIPARMVLTSVDSAVHWATSSPRGPVHINCPFREPLESSPKNWMLSCLKGLDSWMMSAEPYTNYVKIQNSFAWNETYGSLTKVLNVIKGAKRGILLLGAIHTEDDIWAALLLAKHLLWPVVADILSGLRMRMYATSFSEISENFVFVDHLDHTLLASAVRDWAQADVIVQIGSRITSKRISQMLEDCFPCSYILVDKHPNRHDPSHIVTHRVQCSAGQFADHVLKASINGVSSNWTGFLRALDTMVSREISFLIHQEQSLTEPFIAHVILEALNCGSAVFVGNSMPIRDADMYGSNWKNCTHSNDILLSSGLPCHGIQVCGNRGASGIDGLLSTAVGFSVGCNKRVLCVIGDVSFLHDTNGLALLKQRIPRKPITILVINNHGGAIFSFLPVAATTEQRVLEQFFYTSHDVSIQNLCLAHGIKHVHVHTKIDLHDALTTSQHEALDSVIEVESCIEGNTTFHSCLKIFASQAAEHSFNVLSKLSFPGSPYKGSTCCTIHKMEYSLYRIRLCAPPTSAHVMNETPTFYREGFVLALFLKDGNVGFGEVAPLEIHKENLLDVEEQLQFLVHVIKGVNIDFMLPLLNGTFASWIWKYLGIPPGSIFPSVRCGLEMAILNAIAAAEGSSLLNILKPLTESEDQTSARPLNVRICALLDAKGTPSEVAYVAGTLVKEGFTAIKLKVARRADPTEDADVIKEVRNIVGSQIQLRADANRKWIYEDAIQFGSSVKDCGLQYIEEPVRDEDDIIKFCEETGLPVALDETIDGIQGNPLKTLDKFSHTGIVAIVIKPSVVGGFENAASIARWAQQQGKMTVVSATFESGLGLSAYIQFSCYLELQNAEICKLMNREPAVPVAHGLGTYRWLIDDVLKERLSISRNLYNGFMEASAADAGRILRNLQINQNHIISRNPEEKARTYQSTVDSECFSMSINVHEIGQFADENVVVFLHGFLGTSEEWIPIMEALSGFSRCIAFDLPGHGKSMVEVEADNKPAKEHTFSIEAVSDIICQLLSSINAHKVTLVGYSMGARVALYMALRCSDMVEGAVIISGSPGLKNERARKIRRIKDDSRACSLVAYGLKCFLDTWYAGDLWNSLRRHPKFKEIVTSRMKHYDVHGLAKVLSDLSVGRQPPLWEDLKHCKPPLLFIVGEKDEKFKRLAREMCSTISQEARSNRKSATRETVIIPDSGHAVHLENPLPVVNTIRSFLMSKRV</sequence>
<dbReference type="InterPro" id="IPR018110">
    <property type="entry name" value="Mandel_Rmase/mucon_lact_enz_CS"/>
</dbReference>
<dbReference type="HAMAP" id="MF_01659">
    <property type="entry name" value="MenD"/>
    <property type="match status" value="1"/>
</dbReference>
<dbReference type="Gene3D" id="3.20.20.120">
    <property type="entry name" value="Enolase-like C-terminal domain"/>
    <property type="match status" value="1"/>
</dbReference>
<dbReference type="PANTHER" id="PTHR42916">
    <property type="entry name" value="2-SUCCINYL-5-ENOLPYRUVYL-6-HYDROXY-3-CYCLOHEXENE-1-CARBOXYLATE SYNTHASE"/>
    <property type="match status" value="1"/>
</dbReference>
<comment type="caution">
    <text evidence="9">The sequence shown here is derived from an EMBL/GenBank/DDBJ whole genome shotgun (WGS) entry which is preliminary data.</text>
</comment>
<keyword evidence="4" id="KW-0460">Magnesium</keyword>
<dbReference type="SUPFAM" id="SSF53474">
    <property type="entry name" value="alpha/beta-Hydrolases"/>
    <property type="match status" value="1"/>
</dbReference>
<dbReference type="Gene3D" id="3.40.50.1820">
    <property type="entry name" value="alpha/beta hydrolase"/>
    <property type="match status" value="1"/>
</dbReference>
<dbReference type="Pfam" id="PF12697">
    <property type="entry name" value="Abhydrolase_6"/>
    <property type="match status" value="1"/>
</dbReference>
<dbReference type="Pfam" id="PF02775">
    <property type="entry name" value="TPP_enzyme_C"/>
    <property type="match status" value="1"/>
</dbReference>
<keyword evidence="1" id="KW-0474">Menaquinone biosynthesis</keyword>
<dbReference type="GO" id="GO:0030976">
    <property type="term" value="F:thiamine pyrophosphate binding"/>
    <property type="evidence" value="ECO:0007669"/>
    <property type="project" value="InterPro"/>
</dbReference>
<dbReference type="SUPFAM" id="SSF52467">
    <property type="entry name" value="DHS-like NAD/FAD-binding domain"/>
    <property type="match status" value="1"/>
</dbReference>
<evidence type="ECO:0000256" key="4">
    <source>
        <dbReference type="ARBA" id="ARBA00022842"/>
    </source>
</evidence>
<dbReference type="SUPFAM" id="SSF51604">
    <property type="entry name" value="Enolase C-terminal domain-like"/>
    <property type="match status" value="1"/>
</dbReference>
<dbReference type="CDD" id="cd07037">
    <property type="entry name" value="TPP_PYR_MenD"/>
    <property type="match status" value="1"/>
</dbReference>
<dbReference type="InterPro" id="IPR032264">
    <property type="entry name" value="MenD_middle"/>
</dbReference>
<keyword evidence="3" id="KW-0479">Metal-binding</keyword>
<dbReference type="EMBL" id="JAUIZM010000004">
    <property type="protein sequence ID" value="KAK1389862.1"/>
    <property type="molecule type" value="Genomic_DNA"/>
</dbReference>
<dbReference type="SUPFAM" id="SSF54826">
    <property type="entry name" value="Enolase N-terminal domain-like"/>
    <property type="match status" value="1"/>
</dbReference>
<feature type="domain" description="Mandelate racemase/muconate lactonizing enzyme C-terminal" evidence="8">
    <location>
        <begin position="1149"/>
        <end position="1245"/>
    </location>
</feature>
<dbReference type="GO" id="GO:0009063">
    <property type="term" value="P:amino acid catabolic process"/>
    <property type="evidence" value="ECO:0007669"/>
    <property type="project" value="InterPro"/>
</dbReference>
<keyword evidence="2" id="KW-0808">Transferase</keyword>
<proteinExistence type="inferred from homology"/>
<dbReference type="SUPFAM" id="SSF52518">
    <property type="entry name" value="Thiamin diphosphate-binding fold (THDP-binding)"/>
    <property type="match status" value="2"/>
</dbReference>
<dbReference type="Proteomes" id="UP001237642">
    <property type="component" value="Unassembled WGS sequence"/>
</dbReference>
<dbReference type="GO" id="GO:0016787">
    <property type="term" value="F:hydrolase activity"/>
    <property type="evidence" value="ECO:0007669"/>
    <property type="project" value="UniProtKB-ARBA"/>
</dbReference>
<dbReference type="Pfam" id="PF16582">
    <property type="entry name" value="TPP_enzyme_M_2"/>
    <property type="match status" value="1"/>
</dbReference>
<keyword evidence="10" id="KW-1185">Reference proteome</keyword>
<dbReference type="InterPro" id="IPR036849">
    <property type="entry name" value="Enolase-like_C_sf"/>
</dbReference>
<dbReference type="HAMAP" id="MF_01660">
    <property type="entry name" value="MenH"/>
    <property type="match status" value="1"/>
</dbReference>
<evidence type="ECO:0000259" key="8">
    <source>
        <dbReference type="SMART" id="SM00922"/>
    </source>
</evidence>
<dbReference type="Gene3D" id="3.30.390.10">
    <property type="entry name" value="Enolase-like, N-terminal domain"/>
    <property type="match status" value="1"/>
</dbReference>
<dbReference type="PROSITE" id="PS00909">
    <property type="entry name" value="MR_MLE_2"/>
    <property type="match status" value="1"/>
</dbReference>
<dbReference type="InterPro" id="IPR004433">
    <property type="entry name" value="MenaQ_synth_MenD"/>
</dbReference>
<dbReference type="SMART" id="SM00922">
    <property type="entry name" value="MR_MLE"/>
    <property type="match status" value="1"/>
</dbReference>
<dbReference type="InterPro" id="IPR029035">
    <property type="entry name" value="DHS-like_NAD/FAD-binding_dom"/>
</dbReference>
<dbReference type="GO" id="GO:0046872">
    <property type="term" value="F:metal ion binding"/>
    <property type="evidence" value="ECO:0007669"/>
    <property type="project" value="UniProtKB-KW"/>
</dbReference>
<dbReference type="InterPro" id="IPR013342">
    <property type="entry name" value="Mandelate_racemase_C"/>
</dbReference>
<dbReference type="InterPro" id="IPR011766">
    <property type="entry name" value="TPP_enzyme_TPP-bd"/>
</dbReference>
<name>A0AAD8ISY1_9APIA</name>